<dbReference type="WBParaSite" id="ALUE_0002068101-mRNA-1">
    <property type="protein sequence ID" value="ALUE_0002068101-mRNA-1"/>
    <property type="gene ID" value="ALUE_0002068101"/>
</dbReference>
<name>A0A0M3IPK3_ASCLU</name>
<organism evidence="2 3">
    <name type="scientific">Ascaris lumbricoides</name>
    <name type="common">Giant roundworm</name>
    <dbReference type="NCBI Taxonomy" id="6252"/>
    <lineage>
        <taxon>Eukaryota</taxon>
        <taxon>Metazoa</taxon>
        <taxon>Ecdysozoa</taxon>
        <taxon>Nematoda</taxon>
        <taxon>Chromadorea</taxon>
        <taxon>Rhabditida</taxon>
        <taxon>Spirurina</taxon>
        <taxon>Ascaridomorpha</taxon>
        <taxon>Ascaridoidea</taxon>
        <taxon>Ascarididae</taxon>
        <taxon>Ascaris</taxon>
    </lineage>
</organism>
<evidence type="ECO:0000313" key="3">
    <source>
        <dbReference type="WBParaSite" id="ALUE_0002068101-mRNA-1"/>
    </source>
</evidence>
<dbReference type="AlphaFoldDB" id="A0A0M3IPK3"/>
<proteinExistence type="predicted"/>
<feature type="signal peptide" evidence="1">
    <location>
        <begin position="1"/>
        <end position="15"/>
    </location>
</feature>
<evidence type="ECO:0000256" key="1">
    <source>
        <dbReference type="SAM" id="SignalP"/>
    </source>
</evidence>
<accession>A0A0M3IPK3</accession>
<reference evidence="3" key="1">
    <citation type="submission" date="2017-02" db="UniProtKB">
        <authorList>
            <consortium name="WormBaseParasite"/>
        </authorList>
    </citation>
    <scope>IDENTIFICATION</scope>
</reference>
<evidence type="ECO:0000313" key="2">
    <source>
        <dbReference type="Proteomes" id="UP000036681"/>
    </source>
</evidence>
<protein>
    <submittedName>
        <fullName evidence="3">Uncharacterized protein</fullName>
    </submittedName>
</protein>
<dbReference type="Proteomes" id="UP000036681">
    <property type="component" value="Unplaced"/>
</dbReference>
<sequence length="75" mass="8112">MFYLLLYVFISSSNAFLFMPPGAGECSCPSPPPCLPVKPCPPPPSCPQAIPCSTKGSKTYEKDRLDELELVGAYL</sequence>
<keyword evidence="2" id="KW-1185">Reference proteome</keyword>
<feature type="chain" id="PRO_5013017545" evidence="1">
    <location>
        <begin position="16"/>
        <end position="75"/>
    </location>
</feature>
<keyword evidence="1" id="KW-0732">Signal</keyword>